<evidence type="ECO:0000256" key="4">
    <source>
        <dbReference type="RuleBase" id="RU003485"/>
    </source>
</evidence>
<dbReference type="EMBL" id="LGUB01000150">
    <property type="protein sequence ID" value="KRH94038.1"/>
    <property type="molecule type" value="Genomic_DNA"/>
</dbReference>
<comment type="caution">
    <text evidence="6">The sequence shown here is derived from an EMBL/GenBank/DDBJ whole genome shotgun (WGS) entry which is preliminary data.</text>
</comment>
<dbReference type="GO" id="GO:0003735">
    <property type="term" value="F:structural constituent of ribosome"/>
    <property type="evidence" value="ECO:0007669"/>
    <property type="project" value="InterPro"/>
</dbReference>
<dbReference type="PRINTS" id="PR00975">
    <property type="entry name" value="RIBOSOMALS19"/>
</dbReference>
<evidence type="ECO:0000313" key="7">
    <source>
        <dbReference type="Proteomes" id="UP000051530"/>
    </source>
</evidence>
<evidence type="ECO:0000256" key="3">
    <source>
        <dbReference type="ARBA" id="ARBA00023274"/>
    </source>
</evidence>
<comment type="similarity">
    <text evidence="1 4">Belongs to the universal ribosomal protein uS19 family.</text>
</comment>
<dbReference type="Pfam" id="PF00203">
    <property type="entry name" value="Ribosomal_S19"/>
    <property type="match status" value="1"/>
</dbReference>
<feature type="compositionally biased region" description="Polar residues" evidence="5">
    <location>
        <begin position="123"/>
        <end position="133"/>
    </location>
</feature>
<dbReference type="Proteomes" id="UP000051530">
    <property type="component" value="Unassembled WGS sequence"/>
</dbReference>
<keyword evidence="3 4" id="KW-0687">Ribonucleoprotein</keyword>
<dbReference type="InterPro" id="IPR023575">
    <property type="entry name" value="Ribosomal_uS19_SF"/>
</dbReference>
<dbReference type="Gene3D" id="3.30.860.10">
    <property type="entry name" value="30s Ribosomal Protein S19, Chain A"/>
    <property type="match status" value="1"/>
</dbReference>
<sequence length="133" mass="15286">MEQQRRRTFKKFTFQGIDLEDLLTMKITELRPYYPSALRRHMKRGFSQDEYNLIKQCEAGASGLKTQCRNMMVLPCMFNKVIGIHNGCQFVEVEIKPEMIARRFKDLVPTKTSKAHGKPGVGATSSSKFVPLK</sequence>
<organism evidence="6 7">
    <name type="scientific">Pseudoloma neurophilia</name>
    <dbReference type="NCBI Taxonomy" id="146866"/>
    <lineage>
        <taxon>Eukaryota</taxon>
        <taxon>Fungi</taxon>
        <taxon>Fungi incertae sedis</taxon>
        <taxon>Microsporidia</taxon>
        <taxon>Pseudoloma</taxon>
    </lineage>
</organism>
<evidence type="ECO:0000313" key="6">
    <source>
        <dbReference type="EMBL" id="KRH94038.1"/>
    </source>
</evidence>
<dbReference type="VEuPathDB" id="MicrosporidiaDB:M153_4170004905"/>
<dbReference type="SUPFAM" id="SSF54570">
    <property type="entry name" value="Ribosomal protein S19"/>
    <property type="match status" value="1"/>
</dbReference>
<dbReference type="GO" id="GO:0022627">
    <property type="term" value="C:cytosolic small ribosomal subunit"/>
    <property type="evidence" value="ECO:0007669"/>
    <property type="project" value="TreeGrafter"/>
</dbReference>
<feature type="region of interest" description="Disordered" evidence="5">
    <location>
        <begin position="111"/>
        <end position="133"/>
    </location>
</feature>
<gene>
    <name evidence="6" type="ORF">M153_4170004905</name>
</gene>
<dbReference type="OrthoDB" id="10258210at2759"/>
<dbReference type="InterPro" id="IPR002222">
    <property type="entry name" value="Ribosomal_uS19"/>
</dbReference>
<evidence type="ECO:0000256" key="5">
    <source>
        <dbReference type="SAM" id="MobiDB-lite"/>
    </source>
</evidence>
<dbReference type="PANTHER" id="PTHR11880">
    <property type="entry name" value="RIBOSOMAL PROTEIN S19P FAMILY MEMBER"/>
    <property type="match status" value="1"/>
</dbReference>
<dbReference type="GO" id="GO:0000028">
    <property type="term" value="P:ribosomal small subunit assembly"/>
    <property type="evidence" value="ECO:0007669"/>
    <property type="project" value="TreeGrafter"/>
</dbReference>
<evidence type="ECO:0000256" key="1">
    <source>
        <dbReference type="ARBA" id="ARBA00007345"/>
    </source>
</evidence>
<name>A0A0R0LXH3_9MICR</name>
<keyword evidence="7" id="KW-1185">Reference proteome</keyword>
<proteinExistence type="inferred from homology"/>
<dbReference type="PANTHER" id="PTHR11880:SF2">
    <property type="entry name" value="SMALL RIBOSOMAL SUBUNIT PROTEIN US19"/>
    <property type="match status" value="1"/>
</dbReference>
<evidence type="ECO:0000256" key="2">
    <source>
        <dbReference type="ARBA" id="ARBA00022980"/>
    </source>
</evidence>
<reference evidence="6 7" key="1">
    <citation type="submission" date="2015-07" db="EMBL/GenBank/DDBJ databases">
        <title>The genome of Pseudoloma neurophilia, a relevant intracellular parasite of the zebrafish.</title>
        <authorList>
            <person name="Ndikumana S."/>
            <person name="Pelin A."/>
            <person name="Sanders J."/>
            <person name="Corradi N."/>
        </authorList>
    </citation>
    <scope>NUCLEOTIDE SEQUENCE [LARGE SCALE GENOMIC DNA]</scope>
    <source>
        <strain evidence="6 7">MK1</strain>
    </source>
</reference>
<dbReference type="PIRSF" id="PIRSF002144">
    <property type="entry name" value="Ribosomal_S19"/>
    <property type="match status" value="1"/>
</dbReference>
<dbReference type="AlphaFoldDB" id="A0A0R0LXH3"/>
<keyword evidence="2 4" id="KW-0689">Ribosomal protein</keyword>
<dbReference type="GO" id="GO:0006412">
    <property type="term" value="P:translation"/>
    <property type="evidence" value="ECO:0007669"/>
    <property type="project" value="InterPro"/>
</dbReference>
<protein>
    <submittedName>
        <fullName evidence="6">40S ribosomal protein S15</fullName>
    </submittedName>
</protein>
<dbReference type="HAMAP" id="MF_00531">
    <property type="entry name" value="Ribosomal_uS19"/>
    <property type="match status" value="1"/>
</dbReference>
<accession>A0A0R0LXH3</accession>